<dbReference type="InterPro" id="IPR012816">
    <property type="entry name" value="NADAR"/>
</dbReference>
<accession>A0A4Y7TL00</accession>
<dbReference type="Proteomes" id="UP000298030">
    <property type="component" value="Unassembled WGS sequence"/>
</dbReference>
<reference evidence="3 4" key="1">
    <citation type="journal article" date="2019" name="Nat. Ecol. Evol.">
        <title>Megaphylogeny resolves global patterns of mushroom evolution.</title>
        <authorList>
            <person name="Varga T."/>
            <person name="Krizsan K."/>
            <person name="Foldi C."/>
            <person name="Dima B."/>
            <person name="Sanchez-Garcia M."/>
            <person name="Sanchez-Ramirez S."/>
            <person name="Szollosi G.J."/>
            <person name="Szarkandi J.G."/>
            <person name="Papp V."/>
            <person name="Albert L."/>
            <person name="Andreopoulos W."/>
            <person name="Angelini C."/>
            <person name="Antonin V."/>
            <person name="Barry K.W."/>
            <person name="Bougher N.L."/>
            <person name="Buchanan P."/>
            <person name="Buyck B."/>
            <person name="Bense V."/>
            <person name="Catcheside P."/>
            <person name="Chovatia M."/>
            <person name="Cooper J."/>
            <person name="Damon W."/>
            <person name="Desjardin D."/>
            <person name="Finy P."/>
            <person name="Geml J."/>
            <person name="Haridas S."/>
            <person name="Hughes K."/>
            <person name="Justo A."/>
            <person name="Karasinski D."/>
            <person name="Kautmanova I."/>
            <person name="Kiss B."/>
            <person name="Kocsube S."/>
            <person name="Kotiranta H."/>
            <person name="LaButti K.M."/>
            <person name="Lechner B.E."/>
            <person name="Liimatainen K."/>
            <person name="Lipzen A."/>
            <person name="Lukacs Z."/>
            <person name="Mihaltcheva S."/>
            <person name="Morgado L.N."/>
            <person name="Niskanen T."/>
            <person name="Noordeloos M.E."/>
            <person name="Ohm R.A."/>
            <person name="Ortiz-Santana B."/>
            <person name="Ovrebo C."/>
            <person name="Racz N."/>
            <person name="Riley R."/>
            <person name="Savchenko A."/>
            <person name="Shiryaev A."/>
            <person name="Soop K."/>
            <person name="Spirin V."/>
            <person name="Szebenyi C."/>
            <person name="Tomsovsky M."/>
            <person name="Tulloss R.E."/>
            <person name="Uehling J."/>
            <person name="Grigoriev I.V."/>
            <person name="Vagvolgyi C."/>
            <person name="Papp T."/>
            <person name="Martin F.M."/>
            <person name="Miettinen O."/>
            <person name="Hibbett D.S."/>
            <person name="Nagy L.G."/>
        </authorList>
    </citation>
    <scope>NUCLEOTIDE SEQUENCE [LARGE SCALE GENOMIC DNA]</scope>
    <source>
        <strain evidence="3 4">FP101781</strain>
    </source>
</reference>
<proteinExistence type="predicted"/>
<dbReference type="AlphaFoldDB" id="A0A4Y7TL00"/>
<gene>
    <name evidence="3" type="ORF">FA13DRAFT_1625847</name>
</gene>
<evidence type="ECO:0000313" key="4">
    <source>
        <dbReference type="Proteomes" id="UP000298030"/>
    </source>
</evidence>
<dbReference type="Gene3D" id="1.10.357.40">
    <property type="entry name" value="YbiA-like"/>
    <property type="match status" value="1"/>
</dbReference>
<comment type="caution">
    <text evidence="3">The sequence shown here is derived from an EMBL/GenBank/DDBJ whole genome shotgun (WGS) entry which is preliminary data.</text>
</comment>
<evidence type="ECO:0000313" key="3">
    <source>
        <dbReference type="EMBL" id="TEB34608.1"/>
    </source>
</evidence>
<protein>
    <submittedName>
        <fullName evidence="3">DUF1768-domain-containing protein</fullName>
    </submittedName>
</protein>
<dbReference type="EMBL" id="QPFP01000009">
    <property type="protein sequence ID" value="TEB34608.1"/>
    <property type="molecule type" value="Genomic_DNA"/>
</dbReference>
<keyword evidence="4" id="KW-1185">Reference proteome</keyword>
<dbReference type="OrthoDB" id="206452at2759"/>
<dbReference type="Pfam" id="PF08719">
    <property type="entry name" value="NADAR"/>
    <property type="match status" value="1"/>
</dbReference>
<dbReference type="SUPFAM" id="SSF143990">
    <property type="entry name" value="YbiA-like"/>
    <property type="match status" value="1"/>
</dbReference>
<evidence type="ECO:0000259" key="2">
    <source>
        <dbReference type="Pfam" id="PF08719"/>
    </source>
</evidence>
<sequence length="309" mass="35061">MASNSKTITILTSPSTTNKALPSFPGISPTTGRPVQYRIEERKRTVYVTSDVAPTEWDQGSLETIFTLAEGAQSEQHVGDNGEDRSRRTRSLVETQITITEDESIDTSYDARDTSLSPRLSPNRLRKSGHSSSGLQVTKSTSNIPDSPRRSPLQARPRILFYHRADPHYGFTNFSPHPVMYKGKRYPTSEHLFQSFKFHGHRPNLAEHIRTCSDRPSVAFSEARRFQPEVRPDWMHLNISNGTPIEMEEALYHKFTQHLDLKAELLGTRDAELVEDSDKDAFWGVGADRRGRNELGKALERLRTKLREG</sequence>
<organism evidence="3 4">
    <name type="scientific">Coprinellus micaceus</name>
    <name type="common">Glistening ink-cap mushroom</name>
    <name type="synonym">Coprinus micaceus</name>
    <dbReference type="NCBI Taxonomy" id="71717"/>
    <lineage>
        <taxon>Eukaryota</taxon>
        <taxon>Fungi</taxon>
        <taxon>Dikarya</taxon>
        <taxon>Basidiomycota</taxon>
        <taxon>Agaricomycotina</taxon>
        <taxon>Agaricomycetes</taxon>
        <taxon>Agaricomycetidae</taxon>
        <taxon>Agaricales</taxon>
        <taxon>Agaricineae</taxon>
        <taxon>Psathyrellaceae</taxon>
        <taxon>Coprinellus</taxon>
    </lineage>
</organism>
<dbReference type="CDD" id="cd15457">
    <property type="entry name" value="NADAR"/>
    <property type="match status" value="1"/>
</dbReference>
<feature type="compositionally biased region" description="Basic and acidic residues" evidence="1">
    <location>
        <begin position="77"/>
        <end position="86"/>
    </location>
</feature>
<dbReference type="NCBIfam" id="TIGR02464">
    <property type="entry name" value="ribofla_fusion"/>
    <property type="match status" value="1"/>
</dbReference>
<evidence type="ECO:0000256" key="1">
    <source>
        <dbReference type="SAM" id="MobiDB-lite"/>
    </source>
</evidence>
<dbReference type="STRING" id="71717.A0A4Y7TL00"/>
<name>A0A4Y7TL00_COPMI</name>
<feature type="region of interest" description="Disordered" evidence="1">
    <location>
        <begin position="70"/>
        <end position="152"/>
    </location>
</feature>
<dbReference type="InterPro" id="IPR037238">
    <property type="entry name" value="YbiA-like_sf"/>
</dbReference>
<feature type="compositionally biased region" description="Polar residues" evidence="1">
    <location>
        <begin position="130"/>
        <end position="145"/>
    </location>
</feature>
<feature type="domain" description="NADAR" evidence="2">
    <location>
        <begin position="161"/>
        <end position="307"/>
    </location>
</feature>